<evidence type="ECO:0000256" key="4">
    <source>
        <dbReference type="ARBA" id="ARBA00024207"/>
    </source>
</evidence>
<comment type="similarity">
    <text evidence="4">Belongs to the HepT RNase toxin family.</text>
</comment>
<organism evidence="5 6">
    <name type="scientific">Pseudokineococcus basanitobsidens</name>
    <dbReference type="NCBI Taxonomy" id="1926649"/>
    <lineage>
        <taxon>Bacteria</taxon>
        <taxon>Bacillati</taxon>
        <taxon>Actinomycetota</taxon>
        <taxon>Actinomycetes</taxon>
        <taxon>Kineosporiales</taxon>
        <taxon>Kineosporiaceae</taxon>
        <taxon>Pseudokineococcus</taxon>
    </lineage>
</organism>
<evidence type="ECO:0000313" key="5">
    <source>
        <dbReference type="EMBL" id="MEJ5944591.1"/>
    </source>
</evidence>
<dbReference type="InterPro" id="IPR037038">
    <property type="entry name" value="HepT-like_sf"/>
</dbReference>
<dbReference type="Gene3D" id="1.20.120.580">
    <property type="entry name" value="bsu32300-like"/>
    <property type="match status" value="1"/>
</dbReference>
<dbReference type="PANTHER" id="PTHR33397">
    <property type="entry name" value="UPF0331 PROTEIN YUTE"/>
    <property type="match status" value="1"/>
</dbReference>
<keyword evidence="3" id="KW-0378">Hydrolase</keyword>
<keyword evidence="2" id="KW-0540">Nuclease</keyword>
<dbReference type="InterPro" id="IPR008201">
    <property type="entry name" value="HepT-like"/>
</dbReference>
<protein>
    <submittedName>
        <fullName evidence="5">DUF86 domain-containing protein</fullName>
    </submittedName>
</protein>
<gene>
    <name evidence="5" type="ORF">WDZ17_04705</name>
</gene>
<dbReference type="NCBIfam" id="NF047751">
    <property type="entry name" value="HepT_toxin"/>
    <property type="match status" value="1"/>
</dbReference>
<name>A0ABU8RHN5_9ACTN</name>
<reference evidence="5 6" key="1">
    <citation type="journal article" date="2017" name="Int. J. Syst. Evol. Microbiol.">
        <title>Pseudokineococcus basanitobsidens sp. nov., isolated from volcanic rock.</title>
        <authorList>
            <person name="Lee D.W."/>
            <person name="Park M.Y."/>
            <person name="Kim J.J."/>
            <person name="Kim B.S."/>
        </authorList>
    </citation>
    <scope>NUCLEOTIDE SEQUENCE [LARGE SCALE GENOMIC DNA]</scope>
    <source>
        <strain evidence="5 6">DSM 103726</strain>
    </source>
</reference>
<accession>A0ABU8RHN5</accession>
<proteinExistence type="inferred from homology"/>
<evidence type="ECO:0000313" key="6">
    <source>
        <dbReference type="Proteomes" id="UP001387100"/>
    </source>
</evidence>
<dbReference type="Proteomes" id="UP001387100">
    <property type="component" value="Unassembled WGS sequence"/>
</dbReference>
<dbReference type="Pfam" id="PF01934">
    <property type="entry name" value="HepT-like"/>
    <property type="match status" value="1"/>
</dbReference>
<comment type="caution">
    <text evidence="5">The sequence shown here is derived from an EMBL/GenBank/DDBJ whole genome shotgun (WGS) entry which is preliminary data.</text>
</comment>
<dbReference type="InterPro" id="IPR052379">
    <property type="entry name" value="Type_VII_TA_RNase"/>
</dbReference>
<keyword evidence="1" id="KW-1277">Toxin-antitoxin system</keyword>
<dbReference type="EMBL" id="JBBIAA010000003">
    <property type="protein sequence ID" value="MEJ5944591.1"/>
    <property type="molecule type" value="Genomic_DNA"/>
</dbReference>
<evidence type="ECO:0000256" key="2">
    <source>
        <dbReference type="ARBA" id="ARBA00022722"/>
    </source>
</evidence>
<sequence length="138" mass="15116">MVDAERVRRRLGELDRRLLLLDDLRGTSLPDYRRDVALQAQVERHLQLALQAAIDVALHLVAEEPGRRVEGYGDAFVALAERGVLPGPLAARLRTAAGMRNVLVHGYVDVDPDLVLASLDHLGDLRDLAAAVDRALDA</sequence>
<dbReference type="PANTHER" id="PTHR33397:SF5">
    <property type="entry name" value="RNASE YUTE-RELATED"/>
    <property type="match status" value="1"/>
</dbReference>
<keyword evidence="6" id="KW-1185">Reference proteome</keyword>
<evidence type="ECO:0000256" key="1">
    <source>
        <dbReference type="ARBA" id="ARBA00022649"/>
    </source>
</evidence>
<evidence type="ECO:0000256" key="3">
    <source>
        <dbReference type="ARBA" id="ARBA00022801"/>
    </source>
</evidence>
<dbReference type="RefSeq" id="WP_339573976.1">
    <property type="nucleotide sequence ID" value="NZ_JBBIAA010000003.1"/>
</dbReference>